<dbReference type="AlphaFoldDB" id="A0A0U4YMY0"/>
<gene>
    <name evidence="1" type="ORF">XAC3562_570002</name>
</gene>
<organism evidence="1 2">
    <name type="scientific">Xanthomonas citri pv. citri</name>
    <dbReference type="NCBI Taxonomy" id="611301"/>
    <lineage>
        <taxon>Bacteria</taxon>
        <taxon>Pseudomonadati</taxon>
        <taxon>Pseudomonadota</taxon>
        <taxon>Gammaproteobacteria</taxon>
        <taxon>Lysobacterales</taxon>
        <taxon>Lysobacteraceae</taxon>
        <taxon>Xanthomonas</taxon>
    </lineage>
</organism>
<evidence type="ECO:0000313" key="1">
    <source>
        <dbReference type="EMBL" id="CEG17116.1"/>
    </source>
</evidence>
<accession>A0A0U4YMY0</accession>
<reference evidence="1 2" key="1">
    <citation type="submission" date="2014-09" db="EMBL/GenBank/DDBJ databases">
        <authorList>
            <person name="Regsiter A."/>
        </authorList>
    </citation>
    <scope>NUCLEOTIDE SEQUENCE [LARGE SCALE GENOMIC DNA]</scope>
</reference>
<dbReference type="EMBL" id="CCXZ01000152">
    <property type="protein sequence ID" value="CEG17116.1"/>
    <property type="molecule type" value="Genomic_DNA"/>
</dbReference>
<keyword evidence="2" id="KW-1185">Reference proteome</keyword>
<protein>
    <submittedName>
        <fullName evidence="1">Uncharacterized protein</fullName>
    </submittedName>
</protein>
<sequence>MAHATARKYSCTRRERPSTVVLGTSANAAQPAACCVCAQVWSSSLTANMAATMAWRRRASVMVPSRRMLARTLAGAIAGQNGALAIASGVALVLPVAVNPLMDGSEEIAGGRGVTAAMECCGSAPSRRGLRGRSVRRWCPQAQR</sequence>
<evidence type="ECO:0000313" key="2">
    <source>
        <dbReference type="Proteomes" id="UP000052230"/>
    </source>
</evidence>
<proteinExistence type="predicted"/>
<name>A0A0U4YMY0_XANCI</name>
<dbReference type="Proteomes" id="UP000052230">
    <property type="component" value="Unassembled WGS sequence"/>
</dbReference>
<comment type="caution">
    <text evidence="1">The sequence shown here is derived from an EMBL/GenBank/DDBJ whole genome shotgun (WGS) entry which is preliminary data.</text>
</comment>